<dbReference type="EMBL" id="SDGZ01000004">
    <property type="protein sequence ID" value="TYC50831.1"/>
    <property type="molecule type" value="Genomic_DNA"/>
</dbReference>
<dbReference type="GO" id="GO:0022857">
    <property type="term" value="F:transmembrane transporter activity"/>
    <property type="evidence" value="ECO:0007669"/>
    <property type="project" value="InterPro"/>
</dbReference>
<keyword evidence="4 7" id="KW-0812">Transmembrane</keyword>
<keyword evidence="3" id="KW-1003">Cell membrane</keyword>
<evidence type="ECO:0000256" key="4">
    <source>
        <dbReference type="ARBA" id="ARBA00022692"/>
    </source>
</evidence>
<keyword evidence="2" id="KW-0813">Transport</keyword>
<feature type="transmembrane region" description="Helical" evidence="7">
    <location>
        <begin position="297"/>
        <end position="317"/>
    </location>
</feature>
<feature type="transmembrane region" description="Helical" evidence="7">
    <location>
        <begin position="242"/>
        <end position="262"/>
    </location>
</feature>
<dbReference type="PANTHER" id="PTHR43124:SF8">
    <property type="entry name" value="INNER MEMBRANE TRANSPORT PROTEIN YDHP"/>
    <property type="match status" value="1"/>
</dbReference>
<evidence type="ECO:0000256" key="5">
    <source>
        <dbReference type="ARBA" id="ARBA00022989"/>
    </source>
</evidence>
<evidence type="ECO:0000313" key="9">
    <source>
        <dbReference type="EMBL" id="TYC50831.1"/>
    </source>
</evidence>
<evidence type="ECO:0000256" key="7">
    <source>
        <dbReference type="SAM" id="Phobius"/>
    </source>
</evidence>
<dbReference type="Proteomes" id="UP000371977">
    <property type="component" value="Unassembled WGS sequence"/>
</dbReference>
<dbReference type="Pfam" id="PF07690">
    <property type="entry name" value="MFS_1"/>
    <property type="match status" value="1"/>
</dbReference>
<dbReference type="InterPro" id="IPR020846">
    <property type="entry name" value="MFS_dom"/>
</dbReference>
<feature type="transmembrane region" description="Helical" evidence="7">
    <location>
        <begin position="365"/>
        <end position="386"/>
    </location>
</feature>
<sequence length="395" mass="42196">MTDRQISAKFTLFALAISAFAIGSTEFISVGLMPMLIKSFGISTAQAGLTVTIYAAGIMIGAPLLTIFTGKINRHRLMLVIMIMFIVGNVITALAPTFLILLLGRVLAAFAHGIFMTVASVIAAAVVTPEKRASAIAVMFTGLTVATVTGVPLGTFIGQIAGWQWSFFFISLIGVIGLLADYYLIPRKLPTPGKTSARGIGRVLRNPQLLLILLISAFGYGGTFVVYTYLAPILEQTMGWSAGAVVIILIGYGLMVAIGNTLGGRFADVKPLQALLKMFIILAFVVLLLMFTATHHWLGLMNVLLMGLFAFMNVPGLQTSLVQLASEFTPQDITMASALNIAAFNVGITMGSGLGGQVIQHWSLTMTPLFSALMIAIGGILTIVLLRIERRRHQG</sequence>
<feature type="transmembrane region" description="Helical" evidence="7">
    <location>
        <begin position="109"/>
        <end position="128"/>
    </location>
</feature>
<keyword evidence="6 7" id="KW-0472">Membrane</keyword>
<comment type="subcellular location">
    <subcellularLocation>
        <location evidence="1">Cell membrane</location>
        <topology evidence="1">Multi-pass membrane protein</topology>
    </subcellularLocation>
</comment>
<dbReference type="CDD" id="cd17324">
    <property type="entry name" value="MFS_NepI_like"/>
    <property type="match status" value="1"/>
</dbReference>
<evidence type="ECO:0000259" key="8">
    <source>
        <dbReference type="PROSITE" id="PS50850"/>
    </source>
</evidence>
<feature type="transmembrane region" description="Helical" evidence="7">
    <location>
        <begin position="163"/>
        <end position="185"/>
    </location>
</feature>
<dbReference type="RefSeq" id="WP_148621740.1">
    <property type="nucleotide sequence ID" value="NZ_SDGZ01000004.1"/>
</dbReference>
<evidence type="ECO:0000256" key="3">
    <source>
        <dbReference type="ARBA" id="ARBA00022475"/>
    </source>
</evidence>
<dbReference type="PANTHER" id="PTHR43124">
    <property type="entry name" value="PURINE EFFLUX PUMP PBUE"/>
    <property type="match status" value="1"/>
</dbReference>
<dbReference type="AlphaFoldDB" id="A0A6C2C9Q9"/>
<name>A0A6C2C9Q9_9LACO</name>
<feature type="transmembrane region" description="Helical" evidence="7">
    <location>
        <begin position="12"/>
        <end position="37"/>
    </location>
</feature>
<dbReference type="Gene3D" id="1.20.1250.20">
    <property type="entry name" value="MFS general substrate transporter like domains"/>
    <property type="match status" value="2"/>
</dbReference>
<feature type="transmembrane region" description="Helical" evidence="7">
    <location>
        <begin position="77"/>
        <end position="103"/>
    </location>
</feature>
<evidence type="ECO:0000256" key="1">
    <source>
        <dbReference type="ARBA" id="ARBA00004651"/>
    </source>
</evidence>
<gene>
    <name evidence="9" type="ORF">ESZ50_01030</name>
</gene>
<evidence type="ECO:0000313" key="10">
    <source>
        <dbReference type="Proteomes" id="UP000371977"/>
    </source>
</evidence>
<dbReference type="SUPFAM" id="SSF103473">
    <property type="entry name" value="MFS general substrate transporter"/>
    <property type="match status" value="1"/>
</dbReference>
<feature type="transmembrane region" description="Helical" evidence="7">
    <location>
        <begin position="338"/>
        <end position="359"/>
    </location>
</feature>
<keyword evidence="5 7" id="KW-1133">Transmembrane helix</keyword>
<organism evidence="9 10">
    <name type="scientific">Weissella muntiaci</name>
    <dbReference type="NCBI Taxonomy" id="2508881"/>
    <lineage>
        <taxon>Bacteria</taxon>
        <taxon>Bacillati</taxon>
        <taxon>Bacillota</taxon>
        <taxon>Bacilli</taxon>
        <taxon>Lactobacillales</taxon>
        <taxon>Lactobacillaceae</taxon>
        <taxon>Weissella</taxon>
    </lineage>
</organism>
<reference evidence="9 10" key="1">
    <citation type="submission" date="2019-01" db="EMBL/GenBank/DDBJ databases">
        <title>Weissella sp. nov., a novel lactic acid bacterium isolated from animal feces.</title>
        <authorList>
            <person name="Wang L.-T."/>
        </authorList>
    </citation>
    <scope>NUCLEOTIDE SEQUENCE [LARGE SCALE GENOMIC DNA]</scope>
    <source>
        <strain evidence="9 10">8H-2</strain>
    </source>
</reference>
<protein>
    <submittedName>
        <fullName evidence="9">MFS transporter</fullName>
    </submittedName>
</protein>
<keyword evidence="10" id="KW-1185">Reference proteome</keyword>
<feature type="transmembrane region" description="Helical" evidence="7">
    <location>
        <begin position="135"/>
        <end position="157"/>
    </location>
</feature>
<comment type="caution">
    <text evidence="9">The sequence shown here is derived from an EMBL/GenBank/DDBJ whole genome shotgun (WGS) entry which is preliminary data.</text>
</comment>
<dbReference type="OrthoDB" id="9788453at2"/>
<feature type="transmembrane region" description="Helical" evidence="7">
    <location>
        <begin position="274"/>
        <end position="291"/>
    </location>
</feature>
<dbReference type="InterPro" id="IPR036259">
    <property type="entry name" value="MFS_trans_sf"/>
</dbReference>
<feature type="transmembrane region" description="Helical" evidence="7">
    <location>
        <begin position="209"/>
        <end position="230"/>
    </location>
</feature>
<dbReference type="InterPro" id="IPR050189">
    <property type="entry name" value="MFS_Efflux_Transporters"/>
</dbReference>
<dbReference type="GO" id="GO:0005886">
    <property type="term" value="C:plasma membrane"/>
    <property type="evidence" value="ECO:0007669"/>
    <property type="project" value="UniProtKB-SubCell"/>
</dbReference>
<dbReference type="PROSITE" id="PS50850">
    <property type="entry name" value="MFS"/>
    <property type="match status" value="1"/>
</dbReference>
<accession>A0A6C2C9Q9</accession>
<evidence type="ECO:0000256" key="2">
    <source>
        <dbReference type="ARBA" id="ARBA00022448"/>
    </source>
</evidence>
<proteinExistence type="predicted"/>
<evidence type="ECO:0000256" key="6">
    <source>
        <dbReference type="ARBA" id="ARBA00023136"/>
    </source>
</evidence>
<feature type="transmembrane region" description="Helical" evidence="7">
    <location>
        <begin position="49"/>
        <end position="70"/>
    </location>
</feature>
<feature type="domain" description="Major facilitator superfamily (MFS) profile" evidence="8">
    <location>
        <begin position="11"/>
        <end position="390"/>
    </location>
</feature>
<dbReference type="InterPro" id="IPR011701">
    <property type="entry name" value="MFS"/>
</dbReference>